<comment type="caution">
    <text evidence="4">The sequence shown here is derived from an EMBL/GenBank/DDBJ whole genome shotgun (WGS) entry which is preliminary data.</text>
</comment>
<evidence type="ECO:0000256" key="1">
    <source>
        <dbReference type="SAM" id="MobiDB-lite"/>
    </source>
</evidence>
<organism evidence="4 5">
    <name type="scientific">Streptomyces lomondensis</name>
    <dbReference type="NCBI Taxonomy" id="68229"/>
    <lineage>
        <taxon>Bacteria</taxon>
        <taxon>Bacillati</taxon>
        <taxon>Actinomycetota</taxon>
        <taxon>Actinomycetes</taxon>
        <taxon>Kitasatosporales</taxon>
        <taxon>Streptomycetaceae</taxon>
        <taxon>Streptomyces</taxon>
    </lineage>
</organism>
<keyword evidence="2" id="KW-0812">Transmembrane</keyword>
<proteinExistence type="predicted"/>
<feature type="compositionally biased region" description="Pro residues" evidence="1">
    <location>
        <begin position="318"/>
        <end position="349"/>
    </location>
</feature>
<dbReference type="InterPro" id="IPR032689">
    <property type="entry name" value="TraG-D_C"/>
</dbReference>
<dbReference type="Proteomes" id="UP000617743">
    <property type="component" value="Unassembled WGS sequence"/>
</dbReference>
<gene>
    <name evidence="4" type="ORF">GCM10010383_64130</name>
</gene>
<feature type="region of interest" description="Disordered" evidence="1">
    <location>
        <begin position="119"/>
        <end position="301"/>
    </location>
</feature>
<keyword evidence="5" id="KW-1185">Reference proteome</keyword>
<feature type="compositionally biased region" description="Low complexity" evidence="1">
    <location>
        <begin position="282"/>
        <end position="301"/>
    </location>
</feature>
<feature type="transmembrane region" description="Helical" evidence="2">
    <location>
        <begin position="90"/>
        <end position="114"/>
    </location>
</feature>
<evidence type="ECO:0000259" key="3">
    <source>
        <dbReference type="Pfam" id="PF12696"/>
    </source>
</evidence>
<evidence type="ECO:0000313" key="4">
    <source>
        <dbReference type="EMBL" id="GGX24891.1"/>
    </source>
</evidence>
<feature type="compositionally biased region" description="Low complexity" evidence="1">
    <location>
        <begin position="219"/>
        <end position="245"/>
    </location>
</feature>
<keyword evidence="2" id="KW-0472">Membrane</keyword>
<evidence type="ECO:0000256" key="2">
    <source>
        <dbReference type="SAM" id="Phobius"/>
    </source>
</evidence>
<dbReference type="InterPro" id="IPR027417">
    <property type="entry name" value="P-loop_NTPase"/>
</dbReference>
<dbReference type="Gene3D" id="3.40.50.300">
    <property type="entry name" value="P-loop containing nucleotide triphosphate hydrolases"/>
    <property type="match status" value="1"/>
</dbReference>
<evidence type="ECO:0000313" key="5">
    <source>
        <dbReference type="Proteomes" id="UP000617743"/>
    </source>
</evidence>
<feature type="compositionally biased region" description="Polar residues" evidence="1">
    <location>
        <begin position="156"/>
        <end position="178"/>
    </location>
</feature>
<dbReference type="CDD" id="cd01127">
    <property type="entry name" value="TrwB_TraG_TraD_VirD4"/>
    <property type="match status" value="1"/>
</dbReference>
<accession>A0ABQ2XNA6</accession>
<feature type="transmembrane region" description="Helical" evidence="2">
    <location>
        <begin position="20"/>
        <end position="46"/>
    </location>
</feature>
<feature type="compositionally biased region" description="Basic and acidic residues" evidence="1">
    <location>
        <begin position="126"/>
        <end position="141"/>
    </location>
</feature>
<name>A0ABQ2XNA6_9ACTN</name>
<sequence length="673" mass="71118">MRPDDRRTQRDSQGGIPDGLLVGILAFLLGMTLLVWTATGLAAWFAHGSWPSGVTFTRTPLAMRGLIAEPHDIPGAWPDTPPGELSGYGLFWGLFIGQLMLLFVLTVFTLGTVARWRAGRARRRLERATAEKRPADTHEPDTATPQDAPAPDHHTASSPHGTTGSRQHAPSAQAQHGTTDSRQHDLSTQAQHGPPTSPQHDVSASPQHGAPPLGQHGVSASPHHGASALGHHGASASPHHGAPPLGKHDVSPSPHHGAPPLGQHGASTSPQHGAPPPGQHGGASQPAQHGTPTAAPHHHVPPAAQHNVLTPAAQHATPAPPPHDVPTPRTAPEPTPLVDPTAPLPPTPAATPATPASLFGQERVGGWEKIHVAPRETRQTTATQAVRDAEGPALIVTSNPTLWQETKDARAKLGPTHLYDPTHLCDTPSRLHWSPTTGCEARETATARATALLTPVRPTAKLDQAVSDTATTLLRSYLHAAAIDGRTIRHVHRWSQGTHIQDAVRILRTNPKAAPGSAGELEGALTAHPERRDMAQQLTTRALAALSTVNIRNACTPNRSDALALDSFVHEGGTLYVVGESIEDPRTSPGAMPFLTALVSSVVERGRRMAERSSSGRLDPPLTLVLDDVAAVAPLPQLPELLATGADRGMPTLALLRSREQGRARWPHDELPV</sequence>
<feature type="region of interest" description="Disordered" evidence="1">
    <location>
        <begin position="313"/>
        <end position="356"/>
    </location>
</feature>
<protein>
    <recommendedName>
        <fullName evidence="3">TraD/TraG TraM recognition site domain-containing protein</fullName>
    </recommendedName>
</protein>
<dbReference type="SUPFAM" id="SSF52540">
    <property type="entry name" value="P-loop containing nucleoside triphosphate hydrolases"/>
    <property type="match status" value="1"/>
</dbReference>
<keyword evidence="2" id="KW-1133">Transmembrane helix</keyword>
<dbReference type="EMBL" id="BMWC01000011">
    <property type="protein sequence ID" value="GGX24891.1"/>
    <property type="molecule type" value="Genomic_DNA"/>
</dbReference>
<reference evidence="5" key="1">
    <citation type="journal article" date="2019" name="Int. J. Syst. Evol. Microbiol.">
        <title>The Global Catalogue of Microorganisms (GCM) 10K type strain sequencing project: providing services to taxonomists for standard genome sequencing and annotation.</title>
        <authorList>
            <consortium name="The Broad Institute Genomics Platform"/>
            <consortium name="The Broad Institute Genome Sequencing Center for Infectious Disease"/>
            <person name="Wu L."/>
            <person name="Ma J."/>
        </authorList>
    </citation>
    <scope>NUCLEOTIDE SEQUENCE [LARGE SCALE GENOMIC DNA]</scope>
    <source>
        <strain evidence="5">JCM 4866</strain>
    </source>
</reference>
<dbReference type="Pfam" id="PF12696">
    <property type="entry name" value="TraG-D_C"/>
    <property type="match status" value="1"/>
</dbReference>
<feature type="domain" description="TraD/TraG TraM recognition site" evidence="3">
    <location>
        <begin position="621"/>
        <end position="670"/>
    </location>
</feature>